<accession>A0AAW0CXP7</accession>
<dbReference type="AlphaFoldDB" id="A0AAW0CXP7"/>
<keyword evidence="3" id="KW-1185">Reference proteome</keyword>
<gene>
    <name evidence="2" type="ORF">VNI00_008190</name>
</gene>
<dbReference type="EMBL" id="JAYKXP010000028">
    <property type="protein sequence ID" value="KAK7043579.1"/>
    <property type="molecule type" value="Genomic_DNA"/>
</dbReference>
<feature type="region of interest" description="Disordered" evidence="1">
    <location>
        <begin position="87"/>
        <end position="124"/>
    </location>
</feature>
<dbReference type="Proteomes" id="UP001383192">
    <property type="component" value="Unassembled WGS sequence"/>
</dbReference>
<dbReference type="Gene3D" id="2.60.120.650">
    <property type="entry name" value="Cupin"/>
    <property type="match status" value="1"/>
</dbReference>
<dbReference type="SUPFAM" id="SSF51197">
    <property type="entry name" value="Clavaminate synthase-like"/>
    <property type="match status" value="1"/>
</dbReference>
<evidence type="ECO:0000313" key="3">
    <source>
        <dbReference type="Proteomes" id="UP001383192"/>
    </source>
</evidence>
<evidence type="ECO:0008006" key="4">
    <source>
        <dbReference type="Google" id="ProtNLM"/>
    </source>
</evidence>
<name>A0AAW0CXP7_9AGAR</name>
<proteinExistence type="predicted"/>
<reference evidence="2 3" key="1">
    <citation type="submission" date="2024-01" db="EMBL/GenBank/DDBJ databases">
        <title>A draft genome for a cacao thread blight-causing isolate of Paramarasmius palmivorus.</title>
        <authorList>
            <person name="Baruah I.K."/>
            <person name="Bukari Y."/>
            <person name="Amoako-Attah I."/>
            <person name="Meinhardt L.W."/>
            <person name="Bailey B.A."/>
            <person name="Cohen S.P."/>
        </authorList>
    </citation>
    <scope>NUCLEOTIDE SEQUENCE [LARGE SCALE GENOMIC DNA]</scope>
    <source>
        <strain evidence="2 3">GH-12</strain>
    </source>
</reference>
<comment type="caution">
    <text evidence="2">The sequence shown here is derived from an EMBL/GenBank/DDBJ whole genome shotgun (WGS) entry which is preliminary data.</text>
</comment>
<evidence type="ECO:0000313" key="2">
    <source>
        <dbReference type="EMBL" id="KAK7043579.1"/>
    </source>
</evidence>
<evidence type="ECO:0000256" key="1">
    <source>
        <dbReference type="SAM" id="MobiDB-lite"/>
    </source>
</evidence>
<protein>
    <recommendedName>
        <fullName evidence="4">JmjC domain-containing protein</fullName>
    </recommendedName>
</protein>
<organism evidence="2 3">
    <name type="scientific">Paramarasmius palmivorus</name>
    <dbReference type="NCBI Taxonomy" id="297713"/>
    <lineage>
        <taxon>Eukaryota</taxon>
        <taxon>Fungi</taxon>
        <taxon>Dikarya</taxon>
        <taxon>Basidiomycota</taxon>
        <taxon>Agaricomycotina</taxon>
        <taxon>Agaricomycetes</taxon>
        <taxon>Agaricomycetidae</taxon>
        <taxon>Agaricales</taxon>
        <taxon>Marasmiineae</taxon>
        <taxon>Marasmiaceae</taxon>
        <taxon>Paramarasmius</taxon>
    </lineage>
</organism>
<sequence length="637" mass="71863">MNQVSASHRLDPKLTIQIYQRYATNPADILQQPNEDEPTWRSRINPDSYPVASQTYKFLQSMGKYSESEWRKKFHHNIRTLNSKIQAGPEKVREKAKAYQNKHRAKAGTPGASAPTRDNSLAPQPLNTSVFNTSVFCLHLDKDVLAGGFMPAESESVCWRGDQGSELHFCLPYLPNAVGINDVEPANEYLKALMKTPFIERSNDHVVRMEPHEIPSSAVDLLDIIGNALAKNQVVHLVGFDQRFSQASSIPWSNAIIQARGVSEHRHITIHSLRDNIKYHQGTPSSECMRTYQSTVTAFLEGMKDHSRIEAVLSVNMQGLTFNDVLSDMNDLMLVSRNMEDQHRESAVKMAVVHLAWALLHQAGYLTLNHKDAGGDVSGTLLEQGCKIWTFYFRTHNHRSQHVTETIRLCNEALKPATLDNDNIKVVTIVLLPGDVHFQPPGMVHSVYTPVPSFMRGTSLWSYDTLHLTEISRRVESLRGNLVTNQDFSDVTLYNQLAAMLFGLSIKRNLCPQYRFFQSPLLALSAMLLNPYAYTNQTLNRQAWETKFHELPVYVEALRGASVLARGVLPHLPEAPPAPTYTLNHPQYKLALRRYESSSQKLATSIRRHLDSVGVAERGVQIECSHLDEVIQDIRTA</sequence>